<accession>A0A060CKK3</accession>
<proteinExistence type="predicted"/>
<sequence length="92" mass="10418">MAKIFYSMAGEGRGHAVRVRTLTELLRQDHELHLFASDEAFDFLSRFYSAEGPDVRLLRIPGLRFHYSGRGSICQRPSEPGCTTVGGNCRDW</sequence>
<organism evidence="1">
    <name type="scientific">uncultured Pirellula sp</name>
    <dbReference type="NCBI Taxonomy" id="298571"/>
    <lineage>
        <taxon>Bacteria</taxon>
        <taxon>Pseudomonadati</taxon>
        <taxon>Planctomycetota</taxon>
        <taxon>Planctomycetia</taxon>
        <taxon>Pirellulales</taxon>
        <taxon>Pirellulaceae</taxon>
        <taxon>Pirellula</taxon>
        <taxon>environmental samples</taxon>
    </lineage>
</organism>
<dbReference type="AlphaFoldDB" id="A0A060CKK3"/>
<dbReference type="Pfam" id="PF13528">
    <property type="entry name" value="Glyco_trans_1_3"/>
    <property type="match status" value="1"/>
</dbReference>
<name>A0A060CKK3_9BACT</name>
<reference evidence="1" key="1">
    <citation type="journal article" date="2013" name="Environ. Microbiol.">
        <title>Seasonally variable intestinal metagenomes of the red palm weevil (Rhynchophorus ferrugineus).</title>
        <authorList>
            <person name="Jia S."/>
            <person name="Zhang X."/>
            <person name="Zhang G."/>
            <person name="Yin A."/>
            <person name="Zhang S."/>
            <person name="Li F."/>
            <person name="Wang L."/>
            <person name="Zhao D."/>
            <person name="Yun Q."/>
            <person name="Tala"/>
            <person name="Wang J."/>
            <person name="Sun G."/>
            <person name="Baabdullah M."/>
            <person name="Yu X."/>
            <person name="Hu S."/>
            <person name="Al-Mssallem I.S."/>
            <person name="Yu J."/>
        </authorList>
    </citation>
    <scope>NUCLEOTIDE SEQUENCE</scope>
</reference>
<evidence type="ECO:0000313" key="1">
    <source>
        <dbReference type="EMBL" id="AIA95492.1"/>
    </source>
</evidence>
<protein>
    <submittedName>
        <fullName evidence="1">CAZy families GT1 protein</fullName>
    </submittedName>
</protein>
<dbReference type="EMBL" id="KF128129">
    <property type="protein sequence ID" value="AIA95492.1"/>
    <property type="molecule type" value="Genomic_DNA"/>
</dbReference>